<protein>
    <submittedName>
        <fullName evidence="1">4264_t:CDS:1</fullName>
    </submittedName>
</protein>
<evidence type="ECO:0000313" key="1">
    <source>
        <dbReference type="EMBL" id="CAG8652157.1"/>
    </source>
</evidence>
<name>A0ACA9NFG5_9GLOM</name>
<proteinExistence type="predicted"/>
<feature type="non-terminal residue" evidence="1">
    <location>
        <position position="182"/>
    </location>
</feature>
<evidence type="ECO:0000313" key="2">
    <source>
        <dbReference type="Proteomes" id="UP000789860"/>
    </source>
</evidence>
<reference evidence="1" key="1">
    <citation type="submission" date="2021-06" db="EMBL/GenBank/DDBJ databases">
        <authorList>
            <person name="Kallberg Y."/>
            <person name="Tangrot J."/>
            <person name="Rosling A."/>
        </authorList>
    </citation>
    <scope>NUCLEOTIDE SEQUENCE</scope>
    <source>
        <strain evidence="1">AU212A</strain>
    </source>
</reference>
<dbReference type="EMBL" id="CAJVPM010024073">
    <property type="protein sequence ID" value="CAG8652157.1"/>
    <property type="molecule type" value="Genomic_DNA"/>
</dbReference>
<accession>A0ACA9NFG5</accession>
<feature type="non-terminal residue" evidence="1">
    <location>
        <position position="1"/>
    </location>
</feature>
<gene>
    <name evidence="1" type="ORF">SCALOS_LOCUS8702</name>
</gene>
<dbReference type="Proteomes" id="UP000789860">
    <property type="component" value="Unassembled WGS sequence"/>
</dbReference>
<sequence>VKKIQDLEKKRKRLEIDFKLVSEEAKRKAIGEKMRKPNQEIQTETEKIANSRVKEITIRLRDNPNNETEIEKGIKEQTEYLLKTSDLIYLVNSEEDFYSYQTLRLQYFLTISAGKGTNLDGLIKQISALLPHSSGEKFDQKEKELKLLIFGPPNSGKSTLMNYLLQENRSLATPVAGTTQEP</sequence>
<organism evidence="1 2">
    <name type="scientific">Scutellospora calospora</name>
    <dbReference type="NCBI Taxonomy" id="85575"/>
    <lineage>
        <taxon>Eukaryota</taxon>
        <taxon>Fungi</taxon>
        <taxon>Fungi incertae sedis</taxon>
        <taxon>Mucoromycota</taxon>
        <taxon>Glomeromycotina</taxon>
        <taxon>Glomeromycetes</taxon>
        <taxon>Diversisporales</taxon>
        <taxon>Gigasporaceae</taxon>
        <taxon>Scutellospora</taxon>
    </lineage>
</organism>
<keyword evidence="2" id="KW-1185">Reference proteome</keyword>
<comment type="caution">
    <text evidence="1">The sequence shown here is derived from an EMBL/GenBank/DDBJ whole genome shotgun (WGS) entry which is preliminary data.</text>
</comment>